<proteinExistence type="predicted"/>
<keyword evidence="2" id="KW-1185">Reference proteome</keyword>
<evidence type="ECO:0000313" key="2">
    <source>
        <dbReference type="Proteomes" id="UP001497700"/>
    </source>
</evidence>
<keyword evidence="1" id="KW-0489">Methyltransferase</keyword>
<reference evidence="1 2" key="1">
    <citation type="journal article" date="2022" name="New Phytol.">
        <title>Ecological generalism drives hyperdiversity of secondary metabolite gene clusters in xylarialean endophytes.</title>
        <authorList>
            <person name="Franco M.E.E."/>
            <person name="Wisecaver J.H."/>
            <person name="Arnold A.E."/>
            <person name="Ju Y.M."/>
            <person name="Slot J.C."/>
            <person name="Ahrendt S."/>
            <person name="Moore L.P."/>
            <person name="Eastman K.E."/>
            <person name="Scott K."/>
            <person name="Konkel Z."/>
            <person name="Mondo S.J."/>
            <person name="Kuo A."/>
            <person name="Hayes R.D."/>
            <person name="Haridas S."/>
            <person name="Andreopoulos B."/>
            <person name="Riley R."/>
            <person name="LaButti K."/>
            <person name="Pangilinan J."/>
            <person name="Lipzen A."/>
            <person name="Amirebrahimi M."/>
            <person name="Yan J."/>
            <person name="Adam C."/>
            <person name="Keymanesh K."/>
            <person name="Ng V."/>
            <person name="Louie K."/>
            <person name="Northen T."/>
            <person name="Drula E."/>
            <person name="Henrissat B."/>
            <person name="Hsieh H.M."/>
            <person name="Youens-Clark K."/>
            <person name="Lutzoni F."/>
            <person name="Miadlikowska J."/>
            <person name="Eastwood D.C."/>
            <person name="Hamelin R.C."/>
            <person name="Grigoriev I.V."/>
            <person name="U'Ren J.M."/>
        </authorList>
    </citation>
    <scope>NUCLEOTIDE SEQUENCE [LARGE SCALE GENOMIC DNA]</scope>
    <source>
        <strain evidence="1 2">CBS 119005</strain>
    </source>
</reference>
<accession>A0ACB9ZEE8</accession>
<organism evidence="1 2">
    <name type="scientific">Hypoxylon rubiginosum</name>
    <dbReference type="NCBI Taxonomy" id="110542"/>
    <lineage>
        <taxon>Eukaryota</taxon>
        <taxon>Fungi</taxon>
        <taxon>Dikarya</taxon>
        <taxon>Ascomycota</taxon>
        <taxon>Pezizomycotina</taxon>
        <taxon>Sordariomycetes</taxon>
        <taxon>Xylariomycetidae</taxon>
        <taxon>Xylariales</taxon>
        <taxon>Hypoxylaceae</taxon>
        <taxon>Hypoxylon</taxon>
    </lineage>
</organism>
<keyword evidence="1" id="KW-0808">Transferase</keyword>
<dbReference type="Proteomes" id="UP001497700">
    <property type="component" value="Unassembled WGS sequence"/>
</dbReference>
<sequence>MSICIADFPQVWQKPSSEELLASLKRLQVEPPIWSPGTPRKVIQETYRNAAQFRLEVAAYLSSIIKSNLGWIQDDDEKEALWEEASRRLSERCGRAGMGEITRRWPFESQTSTPFELIIREPPITGDCLGLKTWGSSYLLAQSLDKIARSSLSHLLSLGQSNQSLDVLELGSGTGLLGMAAAAIWQANVALTDLPSIVPNLSYNVEVNRSNIEALGGIVDSGALTWGSEIDSAERFTNKNQFKIVLAADSLYDDDHPELLSSAIDTHLVADKDARAIIMIPQRDLTTKKLVARFVSIMTTYNLRVLEENTLVGQDDWDGDDDEETLEVKCWCAIFGRA</sequence>
<protein>
    <submittedName>
        <fullName evidence="1">Methyltransferase-domain-containing protein</fullName>
    </submittedName>
</protein>
<comment type="caution">
    <text evidence="1">The sequence shown here is derived from an EMBL/GenBank/DDBJ whole genome shotgun (WGS) entry which is preliminary data.</text>
</comment>
<gene>
    <name evidence="1" type="ORF">F4820DRAFT_404295</name>
</gene>
<evidence type="ECO:0000313" key="1">
    <source>
        <dbReference type="EMBL" id="KAI4870205.1"/>
    </source>
</evidence>
<dbReference type="EMBL" id="MU393425">
    <property type="protein sequence ID" value="KAI4870205.1"/>
    <property type="molecule type" value="Genomic_DNA"/>
</dbReference>
<name>A0ACB9ZEE8_9PEZI</name>